<dbReference type="InterPro" id="IPR029962">
    <property type="entry name" value="TBL"/>
</dbReference>
<evidence type="ECO:0000256" key="1">
    <source>
        <dbReference type="ARBA" id="ARBA00007727"/>
    </source>
</evidence>
<organism evidence="3 4">
    <name type="scientific">Sesamum indicum</name>
    <name type="common">Oriental sesame</name>
    <name type="synonym">Sesamum orientale</name>
    <dbReference type="NCBI Taxonomy" id="4182"/>
    <lineage>
        <taxon>Eukaryota</taxon>
        <taxon>Viridiplantae</taxon>
        <taxon>Streptophyta</taxon>
        <taxon>Embryophyta</taxon>
        <taxon>Tracheophyta</taxon>
        <taxon>Spermatophyta</taxon>
        <taxon>Magnoliopsida</taxon>
        <taxon>eudicotyledons</taxon>
        <taxon>Gunneridae</taxon>
        <taxon>Pentapetalae</taxon>
        <taxon>asterids</taxon>
        <taxon>lamiids</taxon>
        <taxon>Lamiales</taxon>
        <taxon>Pedaliaceae</taxon>
        <taxon>Sesamum</taxon>
    </lineage>
</organism>
<gene>
    <name evidence="4" type="primary">LOC105177055</name>
</gene>
<dbReference type="GO" id="GO:0016413">
    <property type="term" value="F:O-acetyltransferase activity"/>
    <property type="evidence" value="ECO:0007669"/>
    <property type="project" value="InterPro"/>
</dbReference>
<evidence type="ECO:0000313" key="4">
    <source>
        <dbReference type="RefSeq" id="XP_011098381.1"/>
    </source>
</evidence>
<keyword evidence="3" id="KW-1185">Reference proteome</keyword>
<dbReference type="GeneID" id="105177055"/>
<sequence>MDRLKAYERALRTWSRWIDKRVDTNKINVFFQGVSPDHWNASNWDAQQCWGRQQQAAEGGGGSDQADIILKKVLRSMKKPVHLLDINNMSGFRADGHPWVYGNLRKIGIDCTHWCLPGVPDTWNLLLYATLLTL</sequence>
<dbReference type="InterPro" id="IPR026057">
    <property type="entry name" value="TBL_C"/>
</dbReference>
<evidence type="ECO:0000313" key="3">
    <source>
        <dbReference type="Proteomes" id="UP000504604"/>
    </source>
</evidence>
<dbReference type="Proteomes" id="UP000504604">
    <property type="component" value="Linkage group LG14"/>
</dbReference>
<evidence type="ECO:0000259" key="2">
    <source>
        <dbReference type="Pfam" id="PF13839"/>
    </source>
</evidence>
<dbReference type="RefSeq" id="XP_011098381.1">
    <property type="nucleotide sequence ID" value="XM_011100079.1"/>
</dbReference>
<reference evidence="4" key="1">
    <citation type="submission" date="2025-08" db="UniProtKB">
        <authorList>
            <consortium name="RefSeq"/>
        </authorList>
    </citation>
    <scope>IDENTIFICATION</scope>
</reference>
<proteinExistence type="inferred from homology"/>
<dbReference type="PANTHER" id="PTHR32285:SF363">
    <property type="entry name" value="PROTEIN TRICHOME BIREFRINGENCE-LIKE 43"/>
    <property type="match status" value="1"/>
</dbReference>
<dbReference type="KEGG" id="sind:105177055"/>
<dbReference type="PANTHER" id="PTHR32285">
    <property type="entry name" value="PROTEIN TRICHOME BIREFRINGENCE-LIKE 9-RELATED"/>
    <property type="match status" value="1"/>
</dbReference>
<dbReference type="AlphaFoldDB" id="A0A6I9UED9"/>
<comment type="similarity">
    <text evidence="1">Belongs to the PC-esterase family. TBL subfamily.</text>
</comment>
<dbReference type="Pfam" id="PF13839">
    <property type="entry name" value="PC-Esterase"/>
    <property type="match status" value="1"/>
</dbReference>
<dbReference type="GO" id="GO:0005794">
    <property type="term" value="C:Golgi apparatus"/>
    <property type="evidence" value="ECO:0007669"/>
    <property type="project" value="TreeGrafter"/>
</dbReference>
<dbReference type="OrthoDB" id="912538at2759"/>
<name>A0A6I9UED9_SESIN</name>
<accession>A0A6I9UED9</accession>
<feature type="domain" description="Trichome birefringence-like C-terminal" evidence="2">
    <location>
        <begin position="1"/>
        <end position="129"/>
    </location>
</feature>
<protein>
    <submittedName>
        <fullName evidence="4">Protein trichome birefringence-like 38</fullName>
    </submittedName>
</protein>